<keyword evidence="1" id="KW-0969">Cilium</keyword>
<comment type="caution">
    <text evidence="1">The sequence shown here is derived from an EMBL/GenBank/DDBJ whole genome shotgun (WGS) entry which is preliminary data.</text>
</comment>
<protein>
    <submittedName>
        <fullName evidence="1">Flagellar protein FlgN</fullName>
    </submittedName>
</protein>
<reference evidence="1" key="1">
    <citation type="submission" date="2023-11" db="EMBL/GenBank/DDBJ databases">
        <title>Gracilibacillus pellucida a moderately halophilic bacterium isolated from saline soil in Xinjiang province.</title>
        <authorList>
            <person name="Zhang Z."/>
            <person name="Tan F."/>
            <person name="Wang Y."/>
            <person name="Xia M."/>
        </authorList>
    </citation>
    <scope>NUCLEOTIDE SEQUENCE</scope>
    <source>
        <strain evidence="1">S3-1-1</strain>
    </source>
</reference>
<keyword evidence="2" id="KW-1185">Reference proteome</keyword>
<sequence>MSVQPIINQLNKLIELHESLLHVSNQKTELLKEGDTTALQKLLVNEQRHIQAINQIEQKRIESVSDWAREHQVKEDTLTVSTIIEEHTTGAEKEQLEQATVQLAELLLSIRRQEDLNKQLTQQSLQFVQLSLDMVQPAMKNMNYGNSKHPVSSNTTAPKRSVFDSKA</sequence>
<accession>A0ACC6M121</accession>
<organism evidence="1 2">
    <name type="scientific">Gracilibacillus pellucidus</name>
    <dbReference type="NCBI Taxonomy" id="3095368"/>
    <lineage>
        <taxon>Bacteria</taxon>
        <taxon>Bacillati</taxon>
        <taxon>Bacillota</taxon>
        <taxon>Bacilli</taxon>
        <taxon>Bacillales</taxon>
        <taxon>Bacillaceae</taxon>
        <taxon>Gracilibacillus</taxon>
    </lineage>
</organism>
<keyword evidence="1" id="KW-0966">Cell projection</keyword>
<evidence type="ECO:0000313" key="2">
    <source>
        <dbReference type="Proteomes" id="UP001277972"/>
    </source>
</evidence>
<gene>
    <name evidence="1" type="ORF">SH601_01230</name>
</gene>
<keyword evidence="1" id="KW-0282">Flagellum</keyword>
<name>A0ACC6M121_9BACI</name>
<proteinExistence type="predicted"/>
<evidence type="ECO:0000313" key="1">
    <source>
        <dbReference type="EMBL" id="MDX8044596.1"/>
    </source>
</evidence>
<dbReference type="EMBL" id="JAWZSR010000001">
    <property type="protein sequence ID" value="MDX8044596.1"/>
    <property type="molecule type" value="Genomic_DNA"/>
</dbReference>
<dbReference type="Proteomes" id="UP001277972">
    <property type="component" value="Unassembled WGS sequence"/>
</dbReference>